<evidence type="ECO:0000313" key="2">
    <source>
        <dbReference type="Proteomes" id="UP000464718"/>
    </source>
</evidence>
<sequence>MYQITDSPCPQCFRLLRIKSLDEGLYCPDTLSCRWESNKPVGRKLPQIPRKALQDGLQQAIVAGQSLKALRIKVLLAR</sequence>
<proteinExistence type="predicted"/>
<dbReference type="AlphaFoldDB" id="A0AAX1G0J0"/>
<keyword evidence="1" id="KW-0614">Plasmid</keyword>
<protein>
    <submittedName>
        <fullName evidence="1">Uncharacterized protein</fullName>
    </submittedName>
</protein>
<accession>A0AAX1G0J0</accession>
<gene>
    <name evidence="1" type="ORF">EHC69_28335</name>
</gene>
<dbReference type="Proteomes" id="UP000464718">
    <property type="component" value="Plasmid pvpsd2016-3"/>
</dbReference>
<geneLocation type="plasmid" evidence="2">
    <name>pvpsd2016-3</name>
</geneLocation>
<name>A0AAX1G0J0_VIBPH</name>
<organism evidence="1 2">
    <name type="scientific">Vibrio parahaemolyticus</name>
    <dbReference type="NCBI Taxonomy" id="670"/>
    <lineage>
        <taxon>Bacteria</taxon>
        <taxon>Pseudomonadati</taxon>
        <taxon>Pseudomonadota</taxon>
        <taxon>Gammaproteobacteria</taxon>
        <taxon>Vibrionales</taxon>
        <taxon>Vibrionaceae</taxon>
        <taxon>Vibrio</taxon>
    </lineage>
</organism>
<reference evidence="1 2" key="1">
    <citation type="submission" date="2018-12" db="EMBL/GenBank/DDBJ databases">
        <title>Genomic insights into the evolutionary origins and pathogenicity of five Vibrio parahaemolyticus strains isolated from the shrimp with acute hepatopancreatic necrosis disease (AHPND).</title>
        <authorList>
            <person name="Yang Q."/>
            <person name="Dong X."/>
            <person name="Xie G."/>
            <person name="Fu S."/>
            <person name="Zou P."/>
            <person name="Sun J."/>
            <person name="Wang Y."/>
            <person name="Huang J."/>
        </authorList>
    </citation>
    <scope>NUCLEOTIDE SEQUENCE [LARGE SCALE GENOMIC DNA]</scope>
    <source>
        <strain evidence="1 2">20160303005-1</strain>
        <plasmid evidence="2">pvpsd2016-3</plasmid>
    </source>
</reference>
<dbReference type="RefSeq" id="WP_140049097.1">
    <property type="nucleotide sequence ID" value="NZ_CP034302.1"/>
</dbReference>
<evidence type="ECO:0000313" key="1">
    <source>
        <dbReference type="EMBL" id="QHH13173.1"/>
    </source>
</evidence>
<dbReference type="EMBL" id="CP034302">
    <property type="protein sequence ID" value="QHH13173.1"/>
    <property type="molecule type" value="Genomic_DNA"/>
</dbReference>